<dbReference type="SMART" id="SM00320">
    <property type="entry name" value="WD40"/>
    <property type="match status" value="3"/>
</dbReference>
<dbReference type="InterPro" id="IPR015943">
    <property type="entry name" value="WD40/YVTN_repeat-like_dom_sf"/>
</dbReference>
<dbReference type="EMBL" id="ML994681">
    <property type="protein sequence ID" value="KAF2177910.1"/>
    <property type="molecule type" value="Genomic_DNA"/>
</dbReference>
<feature type="non-terminal residue" evidence="2">
    <location>
        <position position="1"/>
    </location>
</feature>
<gene>
    <name evidence="2" type="ORF">K469DRAFT_521282</name>
</gene>
<feature type="repeat" description="WD" evidence="1">
    <location>
        <begin position="92"/>
        <end position="125"/>
    </location>
</feature>
<protein>
    <submittedName>
        <fullName evidence="2">WD40 repeat-like protein</fullName>
    </submittedName>
</protein>
<feature type="repeat" description="WD" evidence="1">
    <location>
        <begin position="15"/>
        <end position="51"/>
    </location>
</feature>
<dbReference type="PANTHER" id="PTHR14604">
    <property type="entry name" value="WD40 REPEAT PF20"/>
    <property type="match status" value="1"/>
</dbReference>
<proteinExistence type="predicted"/>
<sequence>ELGTGEMVRRLGGVHRDSVFDVAVNDKFLVTGSTDYTVKGWDRSALQPIQVLEGIMGPVNAVGLMEEYVITAPAGYRIKIWPLSDWTCIRTIVASERGITTLSLPPSASRIISASLDNTIRIHDI</sequence>
<dbReference type="SUPFAM" id="SSF50978">
    <property type="entry name" value="WD40 repeat-like"/>
    <property type="match status" value="1"/>
</dbReference>
<dbReference type="PROSITE" id="PS50082">
    <property type="entry name" value="WD_REPEATS_2"/>
    <property type="match status" value="2"/>
</dbReference>
<dbReference type="InterPro" id="IPR036322">
    <property type="entry name" value="WD40_repeat_dom_sf"/>
</dbReference>
<dbReference type="Gene3D" id="2.130.10.10">
    <property type="entry name" value="YVTN repeat-like/Quinoprotein amine dehydrogenase"/>
    <property type="match status" value="1"/>
</dbReference>
<dbReference type="OrthoDB" id="19711at2759"/>
<dbReference type="InterPro" id="IPR050995">
    <property type="entry name" value="WD-F-box_domain-protein"/>
</dbReference>
<keyword evidence="3" id="KW-1185">Reference proteome</keyword>
<organism evidence="2 3">
    <name type="scientific">Zopfia rhizophila CBS 207.26</name>
    <dbReference type="NCBI Taxonomy" id="1314779"/>
    <lineage>
        <taxon>Eukaryota</taxon>
        <taxon>Fungi</taxon>
        <taxon>Dikarya</taxon>
        <taxon>Ascomycota</taxon>
        <taxon>Pezizomycotina</taxon>
        <taxon>Dothideomycetes</taxon>
        <taxon>Dothideomycetes incertae sedis</taxon>
        <taxon>Zopfiaceae</taxon>
        <taxon>Zopfia</taxon>
    </lineage>
</organism>
<evidence type="ECO:0000256" key="1">
    <source>
        <dbReference type="PROSITE-ProRule" id="PRU00221"/>
    </source>
</evidence>
<dbReference type="Pfam" id="PF00400">
    <property type="entry name" value="WD40"/>
    <property type="match status" value="2"/>
</dbReference>
<evidence type="ECO:0000313" key="2">
    <source>
        <dbReference type="EMBL" id="KAF2177910.1"/>
    </source>
</evidence>
<accession>A0A6A6DJ05</accession>
<dbReference type="Proteomes" id="UP000800200">
    <property type="component" value="Unassembled WGS sequence"/>
</dbReference>
<evidence type="ECO:0000313" key="3">
    <source>
        <dbReference type="Proteomes" id="UP000800200"/>
    </source>
</evidence>
<feature type="non-terminal residue" evidence="2">
    <location>
        <position position="125"/>
    </location>
</feature>
<dbReference type="PROSITE" id="PS50294">
    <property type="entry name" value="WD_REPEATS_REGION"/>
    <property type="match status" value="1"/>
</dbReference>
<reference evidence="2" key="1">
    <citation type="journal article" date="2020" name="Stud. Mycol.">
        <title>101 Dothideomycetes genomes: a test case for predicting lifestyles and emergence of pathogens.</title>
        <authorList>
            <person name="Haridas S."/>
            <person name="Albert R."/>
            <person name="Binder M."/>
            <person name="Bloem J."/>
            <person name="Labutti K."/>
            <person name="Salamov A."/>
            <person name="Andreopoulos B."/>
            <person name="Baker S."/>
            <person name="Barry K."/>
            <person name="Bills G."/>
            <person name="Bluhm B."/>
            <person name="Cannon C."/>
            <person name="Castanera R."/>
            <person name="Culley D."/>
            <person name="Daum C."/>
            <person name="Ezra D."/>
            <person name="Gonzalez J."/>
            <person name="Henrissat B."/>
            <person name="Kuo A."/>
            <person name="Liang C."/>
            <person name="Lipzen A."/>
            <person name="Lutzoni F."/>
            <person name="Magnuson J."/>
            <person name="Mondo S."/>
            <person name="Nolan M."/>
            <person name="Ohm R."/>
            <person name="Pangilinan J."/>
            <person name="Park H.-J."/>
            <person name="Ramirez L."/>
            <person name="Alfaro M."/>
            <person name="Sun H."/>
            <person name="Tritt A."/>
            <person name="Yoshinaga Y."/>
            <person name="Zwiers L.-H."/>
            <person name="Turgeon B."/>
            <person name="Goodwin S."/>
            <person name="Spatafora J."/>
            <person name="Crous P."/>
            <person name="Grigoriev I."/>
        </authorList>
    </citation>
    <scope>NUCLEOTIDE SEQUENCE</scope>
    <source>
        <strain evidence="2">CBS 207.26</strain>
    </source>
</reference>
<dbReference type="PANTHER" id="PTHR14604:SF4">
    <property type="entry name" value="F-BOX DOMAIN-CONTAINING PROTEIN"/>
    <property type="match status" value="1"/>
</dbReference>
<keyword evidence="1" id="KW-0853">WD repeat</keyword>
<name>A0A6A6DJ05_9PEZI</name>
<dbReference type="AlphaFoldDB" id="A0A6A6DJ05"/>
<dbReference type="InterPro" id="IPR001680">
    <property type="entry name" value="WD40_rpt"/>
</dbReference>